<accession>F9UJM8</accession>
<keyword evidence="1" id="KW-0472">Membrane</keyword>
<feature type="transmembrane region" description="Helical" evidence="1">
    <location>
        <begin position="12"/>
        <end position="36"/>
    </location>
</feature>
<comment type="caution">
    <text evidence="2">The sequence shown here is derived from an EMBL/GenBank/DDBJ whole genome shotgun (WGS) entry which is preliminary data.</text>
</comment>
<evidence type="ECO:0000313" key="2">
    <source>
        <dbReference type="EMBL" id="EGV00409.1"/>
    </source>
</evidence>
<keyword evidence="1" id="KW-0812">Transmembrane</keyword>
<feature type="transmembrane region" description="Helical" evidence="1">
    <location>
        <begin position="56"/>
        <end position="85"/>
    </location>
</feature>
<evidence type="ECO:0000256" key="1">
    <source>
        <dbReference type="SAM" id="Phobius"/>
    </source>
</evidence>
<proteinExistence type="predicted"/>
<reference evidence="2 3" key="1">
    <citation type="journal article" date="2013" name="Genome Announc.">
        <title>Genome Sequence of Mycoplasma columbinum Strain SF7.</title>
        <authorList>
            <person name="Guo Z."/>
            <person name="Xu X."/>
            <person name="Zheng Q."/>
            <person name="Li T."/>
            <person name="Kuang S."/>
            <person name="Zhang Z."/>
            <person name="Chen Y."/>
            <person name="Lu X."/>
            <person name="Zhou R."/>
            <person name="Bi D."/>
            <person name="Jin H."/>
        </authorList>
    </citation>
    <scope>NUCLEOTIDE SEQUENCE [LARGE SCALE GENOMIC DNA]</scope>
    <source>
        <strain evidence="2 3">SF7</strain>
    </source>
</reference>
<dbReference type="STRING" id="1037410.MCSF7_00371"/>
<protein>
    <submittedName>
        <fullName evidence="2">Uncharacterized protein</fullName>
    </submittedName>
</protein>
<name>F9UJM8_9BACT</name>
<dbReference type="AlphaFoldDB" id="F9UJM8"/>
<evidence type="ECO:0000313" key="3">
    <source>
        <dbReference type="Proteomes" id="UP000004978"/>
    </source>
</evidence>
<keyword evidence="3" id="KW-1185">Reference proteome</keyword>
<dbReference type="Proteomes" id="UP000004978">
    <property type="component" value="Unassembled WGS sequence"/>
</dbReference>
<dbReference type="RefSeq" id="WP_006608495.1">
    <property type="nucleotide sequence ID" value="NZ_AFXA01000008.1"/>
</dbReference>
<keyword evidence="1" id="KW-1133">Transmembrane helix</keyword>
<dbReference type="EMBL" id="AFXA01000008">
    <property type="protein sequence ID" value="EGV00409.1"/>
    <property type="molecule type" value="Genomic_DNA"/>
</dbReference>
<sequence length="165" mass="18477">MKKIIPSSKKGLTIGSIMFFVSIILLVLSSLGVHYLQPGFERLVAAYKLGIRDVEIIDILFAASIIGLILSIILIVPSIIVLTVYTSEPSQYDSKAIYVKSNRYKYTDIESISQQEYRGRNIDAILLVLSNGREIKISCSTESIQKILSEMNEYLIQSKNVNTVQ</sequence>
<organism evidence="2 3">
    <name type="scientific">Mycoplasmopsis columbina SF7</name>
    <dbReference type="NCBI Taxonomy" id="1037410"/>
    <lineage>
        <taxon>Bacteria</taxon>
        <taxon>Bacillati</taxon>
        <taxon>Mycoplasmatota</taxon>
        <taxon>Mycoplasmoidales</taxon>
        <taxon>Metamycoplasmataceae</taxon>
        <taxon>Mycoplasmopsis</taxon>
    </lineage>
</organism>
<gene>
    <name evidence="2" type="ORF">MCSF7_00371</name>
</gene>